<evidence type="ECO:0000256" key="1">
    <source>
        <dbReference type="ARBA" id="ARBA00022723"/>
    </source>
</evidence>
<name>A0A9R1WYS7_LACSA</name>
<evidence type="ECO:0000313" key="7">
    <source>
        <dbReference type="EMBL" id="KAJ0191709.1"/>
    </source>
</evidence>
<evidence type="ECO:0000259" key="6">
    <source>
        <dbReference type="PROSITE" id="PS50966"/>
    </source>
</evidence>
<dbReference type="PANTHER" id="PTHR47718">
    <property type="entry name" value="OS01G0519700 PROTEIN"/>
    <property type="match status" value="1"/>
</dbReference>
<dbReference type="Pfam" id="PF04434">
    <property type="entry name" value="SWIM"/>
    <property type="match status" value="1"/>
</dbReference>
<dbReference type="EMBL" id="NBSK02000008">
    <property type="protein sequence ID" value="KAJ0191709.1"/>
    <property type="molecule type" value="Genomic_DNA"/>
</dbReference>
<feature type="domain" description="SWIM-type" evidence="6">
    <location>
        <begin position="547"/>
        <end position="583"/>
    </location>
</feature>
<dbReference type="InterPro" id="IPR007527">
    <property type="entry name" value="Znf_SWIM"/>
</dbReference>
<dbReference type="SMART" id="SM00575">
    <property type="entry name" value="ZnF_PMZ"/>
    <property type="match status" value="1"/>
</dbReference>
<keyword evidence="3" id="KW-0862">Zinc</keyword>
<dbReference type="PROSITE" id="PS50966">
    <property type="entry name" value="ZF_SWIM"/>
    <property type="match status" value="1"/>
</dbReference>
<evidence type="ECO:0000256" key="3">
    <source>
        <dbReference type="ARBA" id="ARBA00022833"/>
    </source>
</evidence>
<dbReference type="GO" id="GO:0008270">
    <property type="term" value="F:zinc ion binding"/>
    <property type="evidence" value="ECO:0007669"/>
    <property type="project" value="UniProtKB-KW"/>
</dbReference>
<feature type="region of interest" description="Disordered" evidence="5">
    <location>
        <begin position="688"/>
        <end position="755"/>
    </location>
</feature>
<dbReference type="Pfam" id="PF10551">
    <property type="entry name" value="MULE"/>
    <property type="match status" value="1"/>
</dbReference>
<evidence type="ECO:0000313" key="8">
    <source>
        <dbReference type="Proteomes" id="UP000235145"/>
    </source>
</evidence>
<accession>A0A9R1WYS7</accession>
<keyword evidence="8" id="KW-1185">Reference proteome</keyword>
<keyword evidence="1" id="KW-0479">Metal-binding</keyword>
<dbReference type="InterPro" id="IPR018289">
    <property type="entry name" value="MULE_transposase_dom"/>
</dbReference>
<feature type="compositionally biased region" description="Polar residues" evidence="5">
    <location>
        <begin position="739"/>
        <end position="749"/>
    </location>
</feature>
<sequence length="755" mass="87385">MDASNSVEDAVNSVENVAISVEEAANSVEGHTILNPQDQKIPKDGMKFDSEEDLYNYFKAYAFQTGFGIRKSSTRTKDSCAKTYYSLGCARGGVYVPKTSKPYKKTTKTNCKAKISVIAYGDGRCIISSVFLEHNHALSPKKSRFQRSHKKMDSYAKRRLELNDYAGIPLNKSFHSLVAEAKGYDNLPFGETDCRSYITKVRQLRLGLGDAEALRNYFVRMQKRSSNFFYVIDMDDEGRMRNVFWADARSRVAYESFGDVISFDSTYLTNKYNMPFAPFVGVNHHGQSILFGCGLLSREDIETYVWLFKSWLECMHGRAPKAIITDQCRSMQGAVAQVFPESHHRLCLWHIMKKIPEKLSRLPQYNVIKKTLKTLVYESTDTQEFEDGWCKLVEKYALEKNEWLSSLFNERMRWVPIYVKENFWAGMSTTQRSESMNAFFDAYVNSKTSLRQFVEQYDNALKSKIEKENKADFESLNSSYKLVTGFYFERQFQEAYTNAIFKLFQDELRGMLFCNSSLVKIDGARYVFHVTDIVEGKHGDSKKRVVYIVSYDETECDIQCSCHLFEFRGIICRHVVKILIEKDVKEIHPRYILSRWRKDVKHGHYLVINCYEDLMSGENAKQFDHLCSNFYEVAHIANSREMYEYLLSCVNMAKEKLNDDSIWGCSSNINLVVEDVRVSDSTTKLLPPMQVRSKGRPPSKRKESRVEQVMKKKTKKNVREKTNNIQQDQMDSSREHGANSYNNESNCQFDLNVPV</sequence>
<comment type="caution">
    <text evidence="7">The sequence shown here is derived from an EMBL/GenBank/DDBJ whole genome shotgun (WGS) entry which is preliminary data.</text>
</comment>
<dbReference type="Pfam" id="PF03101">
    <property type="entry name" value="FAR1"/>
    <property type="match status" value="1"/>
</dbReference>
<evidence type="ECO:0000256" key="4">
    <source>
        <dbReference type="PROSITE-ProRule" id="PRU00325"/>
    </source>
</evidence>
<dbReference type="OrthoDB" id="747268at2759"/>
<dbReference type="Proteomes" id="UP000235145">
    <property type="component" value="Unassembled WGS sequence"/>
</dbReference>
<protein>
    <recommendedName>
        <fullName evidence="6">SWIM-type domain-containing protein</fullName>
    </recommendedName>
</protein>
<gene>
    <name evidence="7" type="ORF">LSAT_V11C800426960</name>
</gene>
<reference evidence="7 8" key="1">
    <citation type="journal article" date="2017" name="Nat. Commun.">
        <title>Genome assembly with in vitro proximity ligation data and whole-genome triplication in lettuce.</title>
        <authorList>
            <person name="Reyes-Chin-Wo S."/>
            <person name="Wang Z."/>
            <person name="Yang X."/>
            <person name="Kozik A."/>
            <person name="Arikit S."/>
            <person name="Song C."/>
            <person name="Xia L."/>
            <person name="Froenicke L."/>
            <person name="Lavelle D.O."/>
            <person name="Truco M.J."/>
            <person name="Xia R."/>
            <person name="Zhu S."/>
            <person name="Xu C."/>
            <person name="Xu H."/>
            <person name="Xu X."/>
            <person name="Cox K."/>
            <person name="Korf I."/>
            <person name="Meyers B.C."/>
            <person name="Michelmore R.W."/>
        </authorList>
    </citation>
    <scope>NUCLEOTIDE SEQUENCE [LARGE SCALE GENOMIC DNA]</scope>
    <source>
        <strain evidence="8">cv. Salinas</strain>
        <tissue evidence="7">Seedlings</tissue>
    </source>
</reference>
<dbReference type="AlphaFoldDB" id="A0A9R1WYS7"/>
<dbReference type="PANTHER" id="PTHR47718:SF13">
    <property type="entry name" value="OS09G0290500 PROTEIN"/>
    <property type="match status" value="1"/>
</dbReference>
<feature type="compositionally biased region" description="Basic and acidic residues" evidence="5">
    <location>
        <begin position="700"/>
        <end position="710"/>
    </location>
</feature>
<evidence type="ECO:0000256" key="5">
    <source>
        <dbReference type="SAM" id="MobiDB-lite"/>
    </source>
</evidence>
<keyword evidence="2 4" id="KW-0863">Zinc-finger</keyword>
<proteinExistence type="predicted"/>
<evidence type="ECO:0000256" key="2">
    <source>
        <dbReference type="ARBA" id="ARBA00022771"/>
    </source>
</evidence>
<dbReference type="InterPro" id="IPR006564">
    <property type="entry name" value="Znf_PMZ"/>
</dbReference>
<organism evidence="7 8">
    <name type="scientific">Lactuca sativa</name>
    <name type="common">Garden lettuce</name>
    <dbReference type="NCBI Taxonomy" id="4236"/>
    <lineage>
        <taxon>Eukaryota</taxon>
        <taxon>Viridiplantae</taxon>
        <taxon>Streptophyta</taxon>
        <taxon>Embryophyta</taxon>
        <taxon>Tracheophyta</taxon>
        <taxon>Spermatophyta</taxon>
        <taxon>Magnoliopsida</taxon>
        <taxon>eudicotyledons</taxon>
        <taxon>Gunneridae</taxon>
        <taxon>Pentapetalae</taxon>
        <taxon>asterids</taxon>
        <taxon>campanulids</taxon>
        <taxon>Asterales</taxon>
        <taxon>Asteraceae</taxon>
        <taxon>Cichorioideae</taxon>
        <taxon>Cichorieae</taxon>
        <taxon>Lactucinae</taxon>
        <taxon>Lactuca</taxon>
    </lineage>
</organism>
<dbReference type="InterPro" id="IPR004330">
    <property type="entry name" value="FAR1_DNA_bnd_dom"/>
</dbReference>